<dbReference type="AlphaFoldDB" id="A0AAW1HHV9"/>
<evidence type="ECO:0000313" key="2">
    <source>
        <dbReference type="Proteomes" id="UP001443914"/>
    </source>
</evidence>
<name>A0AAW1HHV9_SAPOF</name>
<comment type="caution">
    <text evidence="1">The sequence shown here is derived from an EMBL/GenBank/DDBJ whole genome shotgun (WGS) entry which is preliminary data.</text>
</comment>
<reference evidence="1" key="1">
    <citation type="submission" date="2024-03" db="EMBL/GenBank/DDBJ databases">
        <title>WGS assembly of Saponaria officinalis var. Norfolk2.</title>
        <authorList>
            <person name="Jenkins J."/>
            <person name="Shu S."/>
            <person name="Grimwood J."/>
            <person name="Barry K."/>
            <person name="Goodstein D."/>
            <person name="Schmutz J."/>
            <person name="Leebens-Mack J."/>
            <person name="Osbourn A."/>
        </authorList>
    </citation>
    <scope>NUCLEOTIDE SEQUENCE [LARGE SCALE GENOMIC DNA]</scope>
    <source>
        <strain evidence="1">JIC</strain>
    </source>
</reference>
<sequence length="243" mass="27450">MKLGLGLGLLELGKLGGKLPDLREEVRVRAGNVGIRKGITNRGNGDCLGNVSVTVENSVDLGEEIRDSMPKKVRVVEERNVEDVKGKVGRRMKTRMTRSLRKEVEEFVSLEMAVRRTRSAKIVEDVTVREAEEGSKVDREAGNVGVVERITETGGKVKSYLASEYQLPEESASGEIPEETGTEYHDDLEKMTVGEWFEYLEAYLPKQIYNVTYEIIDDMRKRAKQFDDFMLSNSNRKRNANCL</sequence>
<accession>A0AAW1HHV9</accession>
<dbReference type="Proteomes" id="UP001443914">
    <property type="component" value="Unassembled WGS sequence"/>
</dbReference>
<gene>
    <name evidence="1" type="ORF">RND81_11G034300</name>
</gene>
<organism evidence="1 2">
    <name type="scientific">Saponaria officinalis</name>
    <name type="common">Common soapwort</name>
    <name type="synonym">Lychnis saponaria</name>
    <dbReference type="NCBI Taxonomy" id="3572"/>
    <lineage>
        <taxon>Eukaryota</taxon>
        <taxon>Viridiplantae</taxon>
        <taxon>Streptophyta</taxon>
        <taxon>Embryophyta</taxon>
        <taxon>Tracheophyta</taxon>
        <taxon>Spermatophyta</taxon>
        <taxon>Magnoliopsida</taxon>
        <taxon>eudicotyledons</taxon>
        <taxon>Gunneridae</taxon>
        <taxon>Pentapetalae</taxon>
        <taxon>Caryophyllales</taxon>
        <taxon>Caryophyllaceae</taxon>
        <taxon>Caryophylleae</taxon>
        <taxon>Saponaria</taxon>
    </lineage>
</organism>
<dbReference type="EMBL" id="JBDFQZ010000011">
    <property type="protein sequence ID" value="KAK9675828.1"/>
    <property type="molecule type" value="Genomic_DNA"/>
</dbReference>
<keyword evidence="2" id="KW-1185">Reference proteome</keyword>
<protein>
    <submittedName>
        <fullName evidence="1">Uncharacterized protein</fullName>
    </submittedName>
</protein>
<proteinExistence type="predicted"/>
<evidence type="ECO:0000313" key="1">
    <source>
        <dbReference type="EMBL" id="KAK9675828.1"/>
    </source>
</evidence>